<sequence>MKKTFVTVMPNHIGAFLKASRCFAANDVNITRVSYNKAVDSHMLFIDAEGTKENLKSAGDELEKIGYLQCEENGKNVILLEFKLCDVPGSVTRILELISEFSFNISYISSQENGSDYQYFKMGIVAEEKEKMDEFLFNARKICDVRVIDYNHADKIYDNSIFYTHFVNELASLMQISANSREALLVNTNLAMQQLDESGVSPYRTFDSISRFCELLSKARGDDYAPRISTHRVSEKTDIILIEPPCGSNTAIICSEGKYLFVDTGYAYCKDEMNKIFKKLIPYFDSIEKSVFVTHADVDHCGLLSEFDTVYAGYDTAKCLAMEYENGVGYREQNPLHKPYIQICKILTSYESVNSEKIKVIGEKTTGSEPLMRAGTFDFGDLHFEIFQGGGGHLPGENVLIDYENHVVFSGDIFINMKDMIASQAQYNHYAPILMTSVDTDPELCAHERKALFARLGAGKWLIFGGHGGVKEYILNPM</sequence>
<evidence type="ECO:0000313" key="2">
    <source>
        <dbReference type="EMBL" id="MBC8595699.1"/>
    </source>
</evidence>
<dbReference type="CDD" id="cd02116">
    <property type="entry name" value="ACT"/>
    <property type="match status" value="1"/>
</dbReference>
<reference evidence="2" key="1">
    <citation type="submission" date="2020-08" db="EMBL/GenBank/DDBJ databases">
        <title>Genome public.</title>
        <authorList>
            <person name="Liu C."/>
            <person name="Sun Q."/>
        </authorList>
    </citation>
    <scope>NUCLEOTIDE SEQUENCE</scope>
    <source>
        <strain evidence="2">NSJ-50</strain>
    </source>
</reference>
<name>A0A926FC14_9FIRM</name>
<dbReference type="GO" id="GO:0016787">
    <property type="term" value="F:hydrolase activity"/>
    <property type="evidence" value="ECO:0007669"/>
    <property type="project" value="UniProtKB-KW"/>
</dbReference>
<dbReference type="SUPFAM" id="SSF56281">
    <property type="entry name" value="Metallo-hydrolase/oxidoreductase"/>
    <property type="match status" value="1"/>
</dbReference>
<dbReference type="Proteomes" id="UP000647416">
    <property type="component" value="Unassembled WGS sequence"/>
</dbReference>
<evidence type="ECO:0000259" key="1">
    <source>
        <dbReference type="SMART" id="SM00849"/>
    </source>
</evidence>
<dbReference type="EMBL" id="JACRTE010000002">
    <property type="protein sequence ID" value="MBC8595699.1"/>
    <property type="molecule type" value="Genomic_DNA"/>
</dbReference>
<dbReference type="SMART" id="SM00849">
    <property type="entry name" value="Lactamase_B"/>
    <property type="match status" value="1"/>
</dbReference>
<organism evidence="2 3">
    <name type="scientific">Qingrenia yutianensis</name>
    <dbReference type="NCBI Taxonomy" id="2763676"/>
    <lineage>
        <taxon>Bacteria</taxon>
        <taxon>Bacillati</taxon>
        <taxon>Bacillota</taxon>
        <taxon>Clostridia</taxon>
        <taxon>Eubacteriales</taxon>
        <taxon>Oscillospiraceae</taxon>
        <taxon>Qingrenia</taxon>
    </lineage>
</organism>
<evidence type="ECO:0000313" key="3">
    <source>
        <dbReference type="Proteomes" id="UP000647416"/>
    </source>
</evidence>
<dbReference type="AlphaFoldDB" id="A0A926FC14"/>
<comment type="caution">
    <text evidence="2">The sequence shown here is derived from an EMBL/GenBank/DDBJ whole genome shotgun (WGS) entry which is preliminary data.</text>
</comment>
<proteinExistence type="predicted"/>
<dbReference type="RefSeq" id="WP_262431345.1">
    <property type="nucleotide sequence ID" value="NZ_JACRTE010000002.1"/>
</dbReference>
<feature type="domain" description="Metallo-beta-lactamase" evidence="1">
    <location>
        <begin position="247"/>
        <end position="467"/>
    </location>
</feature>
<dbReference type="Gene3D" id="3.60.15.10">
    <property type="entry name" value="Ribonuclease Z/Hydroxyacylglutathione hydrolase-like"/>
    <property type="match status" value="1"/>
</dbReference>
<dbReference type="InterPro" id="IPR001279">
    <property type="entry name" value="Metallo-B-lactamas"/>
</dbReference>
<dbReference type="SUPFAM" id="SSF55021">
    <property type="entry name" value="ACT-like"/>
    <property type="match status" value="1"/>
</dbReference>
<accession>A0A926FC14</accession>
<dbReference type="InterPro" id="IPR036866">
    <property type="entry name" value="RibonucZ/Hydroxyglut_hydro"/>
</dbReference>
<protein>
    <submittedName>
        <fullName evidence="2">Zn-dependent hydrolase</fullName>
    </submittedName>
</protein>
<dbReference type="InterPro" id="IPR045865">
    <property type="entry name" value="ACT-like_dom_sf"/>
</dbReference>
<gene>
    <name evidence="2" type="ORF">H8706_02275</name>
</gene>
<keyword evidence="3" id="KW-1185">Reference proteome</keyword>
<keyword evidence="2" id="KW-0378">Hydrolase</keyword>